<dbReference type="SMART" id="SM00148">
    <property type="entry name" value="PLCXc"/>
    <property type="match status" value="1"/>
</dbReference>
<dbReference type="GO" id="GO:0006629">
    <property type="term" value="P:lipid metabolic process"/>
    <property type="evidence" value="ECO:0007669"/>
    <property type="project" value="InterPro"/>
</dbReference>
<organism evidence="2 3">
    <name type="scientific">Denticeps clupeoides</name>
    <name type="common">denticle herring</name>
    <dbReference type="NCBI Taxonomy" id="299321"/>
    <lineage>
        <taxon>Eukaryota</taxon>
        <taxon>Metazoa</taxon>
        <taxon>Chordata</taxon>
        <taxon>Craniata</taxon>
        <taxon>Vertebrata</taxon>
        <taxon>Euteleostomi</taxon>
        <taxon>Actinopterygii</taxon>
        <taxon>Neopterygii</taxon>
        <taxon>Teleostei</taxon>
        <taxon>Clupei</taxon>
        <taxon>Clupeiformes</taxon>
        <taxon>Denticipitoidei</taxon>
        <taxon>Denticipitidae</taxon>
        <taxon>Denticeps</taxon>
    </lineage>
</organism>
<dbReference type="GeneTree" id="ENSGT00940000166880"/>
<dbReference type="Gene3D" id="3.20.20.190">
    <property type="entry name" value="Phosphatidylinositol (PI) phosphodiesterase"/>
    <property type="match status" value="1"/>
</dbReference>
<dbReference type="Proteomes" id="UP000694580">
    <property type="component" value="Chromosome 13"/>
</dbReference>
<reference evidence="2 3" key="1">
    <citation type="submission" date="2020-06" db="EMBL/GenBank/DDBJ databases">
        <authorList>
            <consortium name="Wellcome Sanger Institute Data Sharing"/>
        </authorList>
    </citation>
    <scope>NUCLEOTIDE SEQUENCE [LARGE SCALE GENOMIC DNA]</scope>
</reference>
<reference evidence="2" key="2">
    <citation type="submission" date="2025-08" db="UniProtKB">
        <authorList>
            <consortium name="Ensembl"/>
        </authorList>
    </citation>
    <scope>IDENTIFICATION</scope>
</reference>
<dbReference type="InterPro" id="IPR042158">
    <property type="entry name" value="PLCXD1/2/3"/>
</dbReference>
<name>A0AAY4EHP4_9TELE</name>
<dbReference type="GO" id="GO:0008081">
    <property type="term" value="F:phosphoric diester hydrolase activity"/>
    <property type="evidence" value="ECO:0007669"/>
    <property type="project" value="InterPro"/>
</dbReference>
<dbReference type="Ensembl" id="ENSDCDT00010067275.1">
    <property type="protein sequence ID" value="ENSDCDP00010056626.1"/>
    <property type="gene ID" value="ENSDCDG00010032246.1"/>
</dbReference>
<protein>
    <recommendedName>
        <fullName evidence="1">Phosphatidylinositol-specific phospholipase C X domain-containing protein</fullName>
    </recommendedName>
</protein>
<sequence length="319" mass="37218">MERCENETNCEDWMSRMPEELWDTSIFNLAIPGSHDAMSYCLDITSPLVRSESDTFRVLDKLFYCFTRPAIYRWATTQEKSVVEQLKAGIRYFDLRIAHKPNDPSDDLYFTHVIYTYLTVLDTLQEIATWLDSHPKEIVILACRQFEGLSEKLHETFIHLLKRTFGSKLCPRMKATLTLRILWALKYQVFLSYDDQAVERHEDLWPPIPYWWANQRSAEGLLCYIEWQKTKGRPGSFFVAGLNLTADRGYITTHPQESLRTLSLKNWEPIKSWLLDQRPGEKPGCLNIIAGDFVGLIPFCHMIIALNHKHLIPMIVSKQ</sequence>
<dbReference type="InterPro" id="IPR000909">
    <property type="entry name" value="PLipase_C_PInositol-sp_X_dom"/>
</dbReference>
<dbReference type="CDD" id="cd08616">
    <property type="entry name" value="PI-PLCXD1c"/>
    <property type="match status" value="1"/>
</dbReference>
<evidence type="ECO:0000259" key="1">
    <source>
        <dbReference type="SMART" id="SM00148"/>
    </source>
</evidence>
<reference evidence="2" key="3">
    <citation type="submission" date="2025-09" db="UniProtKB">
        <authorList>
            <consortium name="Ensembl"/>
        </authorList>
    </citation>
    <scope>IDENTIFICATION</scope>
</reference>
<dbReference type="SUPFAM" id="SSF51695">
    <property type="entry name" value="PLC-like phosphodiesterases"/>
    <property type="match status" value="1"/>
</dbReference>
<keyword evidence="3" id="KW-1185">Reference proteome</keyword>
<feature type="domain" description="Phosphatidylinositol-specific phospholipase C X" evidence="1">
    <location>
        <begin position="31"/>
        <end position="194"/>
    </location>
</feature>
<dbReference type="PROSITE" id="PS50007">
    <property type="entry name" value="PIPLC_X_DOMAIN"/>
    <property type="match status" value="1"/>
</dbReference>
<dbReference type="AlphaFoldDB" id="A0AAY4EHP4"/>
<dbReference type="InterPro" id="IPR051057">
    <property type="entry name" value="PI-PLC_domain"/>
</dbReference>
<evidence type="ECO:0000313" key="3">
    <source>
        <dbReference type="Proteomes" id="UP000694580"/>
    </source>
</evidence>
<proteinExistence type="predicted"/>
<dbReference type="PANTHER" id="PTHR13593:SF24">
    <property type="entry name" value="PI-PLC X DOMAIN-CONTAINING PROTEIN 1"/>
    <property type="match status" value="1"/>
</dbReference>
<accession>A0AAY4EHP4</accession>
<dbReference type="InterPro" id="IPR017946">
    <property type="entry name" value="PLC-like_Pdiesterase_TIM-brl"/>
</dbReference>
<dbReference type="Pfam" id="PF00388">
    <property type="entry name" value="PI-PLC-X"/>
    <property type="match status" value="1"/>
</dbReference>
<gene>
    <name evidence="2" type="primary">si:dkey-66a8.7</name>
</gene>
<dbReference type="PANTHER" id="PTHR13593">
    <property type="match status" value="1"/>
</dbReference>
<evidence type="ECO:0000313" key="2">
    <source>
        <dbReference type="Ensembl" id="ENSDCDP00010056626.1"/>
    </source>
</evidence>